<dbReference type="Gene3D" id="1.10.1470.10">
    <property type="entry name" value="YjbJ"/>
    <property type="match status" value="1"/>
</dbReference>
<evidence type="ECO:0000313" key="5">
    <source>
        <dbReference type="Proteomes" id="UP000001685"/>
    </source>
</evidence>
<feature type="region of interest" description="Disordered" evidence="2">
    <location>
        <begin position="1"/>
        <end position="84"/>
    </location>
</feature>
<proteinExistence type="inferred from homology"/>
<dbReference type="eggNOG" id="ENOG502ZE3T">
    <property type="taxonomic scope" value="Bacteria"/>
</dbReference>
<name>B1VXX7_STRGG</name>
<protein>
    <recommendedName>
        <fullName evidence="3">CsbD-like domain-containing protein</fullName>
    </recommendedName>
</protein>
<feature type="domain" description="CsbD-like" evidence="3">
    <location>
        <begin position="24"/>
        <end position="72"/>
    </location>
</feature>
<dbReference type="Pfam" id="PF05532">
    <property type="entry name" value="CsbD"/>
    <property type="match status" value="1"/>
</dbReference>
<evidence type="ECO:0000256" key="1">
    <source>
        <dbReference type="ARBA" id="ARBA00009129"/>
    </source>
</evidence>
<dbReference type="InterPro" id="IPR008462">
    <property type="entry name" value="CsbD"/>
</dbReference>
<evidence type="ECO:0000256" key="2">
    <source>
        <dbReference type="SAM" id="MobiDB-lite"/>
    </source>
</evidence>
<dbReference type="KEGG" id="sgr:SGR_1764"/>
<comment type="similarity">
    <text evidence="1">Belongs to the UPF0337 (CsbD) family.</text>
</comment>
<evidence type="ECO:0000313" key="4">
    <source>
        <dbReference type="EMBL" id="BAG18593.1"/>
    </source>
</evidence>
<feature type="compositionally biased region" description="Basic and acidic residues" evidence="2">
    <location>
        <begin position="17"/>
        <end position="55"/>
    </location>
</feature>
<organism evidence="4 5">
    <name type="scientific">Streptomyces griseus subsp. griseus (strain JCM 4626 / CBS 651.72 / NBRC 13350 / KCC S-0626 / ISP 5235)</name>
    <dbReference type="NCBI Taxonomy" id="455632"/>
    <lineage>
        <taxon>Bacteria</taxon>
        <taxon>Bacillati</taxon>
        <taxon>Actinomycetota</taxon>
        <taxon>Actinomycetes</taxon>
        <taxon>Kitasatosporales</taxon>
        <taxon>Streptomycetaceae</taxon>
        <taxon>Streptomyces</taxon>
    </lineage>
</organism>
<accession>B1VXX7</accession>
<reference evidence="5" key="1">
    <citation type="journal article" date="2008" name="J. Bacteriol.">
        <title>Genome sequence of the streptomycin-producing microorganism Streptomyces griseus IFO 13350.</title>
        <authorList>
            <person name="Ohnishi Y."/>
            <person name="Ishikawa J."/>
            <person name="Hara H."/>
            <person name="Suzuki H."/>
            <person name="Ikenoya M."/>
            <person name="Ikeda H."/>
            <person name="Yamashita A."/>
            <person name="Hattori M."/>
            <person name="Horinouchi S."/>
        </authorList>
    </citation>
    <scope>NUCLEOTIDE SEQUENCE [LARGE SCALE GENOMIC DNA]</scope>
    <source>
        <strain evidence="5">JCM 4626 / NBRC 13350</strain>
    </source>
</reference>
<dbReference type="HOGENOM" id="CLU_135567_0_3_11"/>
<dbReference type="InterPro" id="IPR036629">
    <property type="entry name" value="YjbJ_sf"/>
</dbReference>
<sequence length="84" mass="8933">MPEPEPRPTTAHTSPRRRSDIMSDGAMDKLKGKGKEAVGKLTGDRRKEAEGKTDQAKGGAKDAAGGIGDRAKGVTDSLRRDDDK</sequence>
<gene>
    <name evidence="4" type="ordered locus">SGR_1764</name>
</gene>
<dbReference type="Proteomes" id="UP000001685">
    <property type="component" value="Chromosome"/>
</dbReference>
<feature type="compositionally biased region" description="Basic and acidic residues" evidence="2">
    <location>
        <begin position="69"/>
        <end position="84"/>
    </location>
</feature>
<dbReference type="SUPFAM" id="SSF69047">
    <property type="entry name" value="Hypothetical protein YjbJ"/>
    <property type="match status" value="1"/>
</dbReference>
<dbReference type="AlphaFoldDB" id="B1VXX7"/>
<dbReference type="EMBL" id="AP009493">
    <property type="protein sequence ID" value="BAG18593.1"/>
    <property type="molecule type" value="Genomic_DNA"/>
</dbReference>
<evidence type="ECO:0000259" key="3">
    <source>
        <dbReference type="Pfam" id="PF05532"/>
    </source>
</evidence>